<protein>
    <submittedName>
        <fullName evidence="1">Uncharacterized protein</fullName>
    </submittedName>
</protein>
<comment type="caution">
    <text evidence="1">The sequence shown here is derived from an EMBL/GenBank/DDBJ whole genome shotgun (WGS) entry which is preliminary data.</text>
</comment>
<accession>A0A8J7K5K9</accession>
<keyword evidence="2" id="KW-1185">Reference proteome</keyword>
<dbReference type="AlphaFoldDB" id="A0A8J7K5K9"/>
<evidence type="ECO:0000313" key="2">
    <source>
        <dbReference type="Proteomes" id="UP000608754"/>
    </source>
</evidence>
<sequence length="84" mass="9849">MLENQRVKLKSFLGANSNNSDLDERENYWILIGKTGKIIESKNENFENRVLVLFDDNLDKLNLFNHNPIKNSLWILTTDLEIVE</sequence>
<dbReference type="EMBL" id="JADGIK010000021">
    <property type="protein sequence ID" value="MBF0598418.1"/>
    <property type="molecule type" value="Genomic_DNA"/>
</dbReference>
<evidence type="ECO:0000313" key="1">
    <source>
        <dbReference type="EMBL" id="MBF0598418.1"/>
    </source>
</evidence>
<dbReference type="RefSeq" id="WP_194184002.1">
    <property type="nucleotide sequence ID" value="NZ_JADGIK010000021.1"/>
</dbReference>
<proteinExistence type="predicted"/>
<organism evidence="1 2">
    <name type="scientific">Faecalibacter rhinopitheci</name>
    <dbReference type="NCBI Taxonomy" id="2779678"/>
    <lineage>
        <taxon>Bacteria</taxon>
        <taxon>Pseudomonadati</taxon>
        <taxon>Bacteroidota</taxon>
        <taxon>Flavobacteriia</taxon>
        <taxon>Flavobacteriales</taxon>
        <taxon>Weeksellaceae</taxon>
        <taxon>Faecalibacter</taxon>
    </lineage>
</organism>
<reference evidence="1" key="1">
    <citation type="submission" date="2020-10" db="EMBL/GenBank/DDBJ databases">
        <authorList>
            <person name="Lu T."/>
            <person name="Wang Q."/>
            <person name="Han X."/>
        </authorList>
    </citation>
    <scope>NUCLEOTIDE SEQUENCE</scope>
    <source>
        <strain evidence="1">WQ 117</strain>
    </source>
</reference>
<name>A0A8J7K5K9_9FLAO</name>
<dbReference type="Proteomes" id="UP000608754">
    <property type="component" value="Unassembled WGS sequence"/>
</dbReference>
<gene>
    <name evidence="1" type="ORF">IM532_13360</name>
</gene>